<dbReference type="InterPro" id="IPR009045">
    <property type="entry name" value="Zn_M74/Hedgehog-like"/>
</dbReference>
<dbReference type="Proteomes" id="UP000276133">
    <property type="component" value="Unassembled WGS sequence"/>
</dbReference>
<protein>
    <submittedName>
        <fullName evidence="8">D-alanyl-D-alanine dipeptidase</fullName>
    </submittedName>
</protein>
<dbReference type="CDD" id="cd14817">
    <property type="entry name" value="D-Ala-D-Ala_dipeptidase_VanX"/>
    <property type="match status" value="1"/>
</dbReference>
<evidence type="ECO:0000256" key="4">
    <source>
        <dbReference type="ARBA" id="ARBA00022833"/>
    </source>
</evidence>
<evidence type="ECO:0000256" key="1">
    <source>
        <dbReference type="ARBA" id="ARBA00022670"/>
    </source>
</evidence>
<dbReference type="GO" id="GO:0006508">
    <property type="term" value="P:proteolysis"/>
    <property type="evidence" value="ECO:0007669"/>
    <property type="project" value="UniProtKB-KW"/>
</dbReference>
<dbReference type="GO" id="GO:0016805">
    <property type="term" value="F:dipeptidase activity"/>
    <property type="evidence" value="ECO:0007669"/>
    <property type="project" value="UniProtKB-KW"/>
</dbReference>
<dbReference type="Gene3D" id="3.30.1380.10">
    <property type="match status" value="1"/>
</dbReference>
<dbReference type="EMBL" id="REGN01000619">
    <property type="protein sequence ID" value="RNA40626.1"/>
    <property type="molecule type" value="Genomic_DNA"/>
</dbReference>
<dbReference type="PIRSF" id="PIRSF026671">
    <property type="entry name" value="AA_dipeptidase"/>
    <property type="match status" value="1"/>
</dbReference>
<evidence type="ECO:0000313" key="8">
    <source>
        <dbReference type="EMBL" id="RNA40626.1"/>
    </source>
</evidence>
<dbReference type="STRING" id="10195.A0A3M7SY21"/>
<evidence type="ECO:0000256" key="7">
    <source>
        <dbReference type="ARBA" id="ARBA00023316"/>
    </source>
</evidence>
<accession>A0A3M7SY21</accession>
<dbReference type="PANTHER" id="PTHR43126:SF1">
    <property type="entry name" value="D-ALANYL-D-ALANINE DIPEPTIDASE"/>
    <property type="match status" value="1"/>
</dbReference>
<evidence type="ECO:0000256" key="2">
    <source>
        <dbReference type="ARBA" id="ARBA00022723"/>
    </source>
</evidence>
<reference evidence="8 9" key="1">
    <citation type="journal article" date="2018" name="Sci. Rep.">
        <title>Genomic signatures of local adaptation to the degree of environmental predictability in rotifers.</title>
        <authorList>
            <person name="Franch-Gras L."/>
            <person name="Hahn C."/>
            <person name="Garcia-Roger E.M."/>
            <person name="Carmona M.J."/>
            <person name="Serra M."/>
            <person name="Gomez A."/>
        </authorList>
    </citation>
    <scope>NUCLEOTIDE SEQUENCE [LARGE SCALE GENOMIC DNA]</scope>
    <source>
        <strain evidence="8">HYR1</strain>
    </source>
</reference>
<dbReference type="HAMAP" id="MF_01924">
    <property type="entry name" value="A_A_dipeptidase"/>
    <property type="match status" value="1"/>
</dbReference>
<organism evidence="8 9">
    <name type="scientific">Brachionus plicatilis</name>
    <name type="common">Marine rotifer</name>
    <name type="synonym">Brachionus muelleri</name>
    <dbReference type="NCBI Taxonomy" id="10195"/>
    <lineage>
        <taxon>Eukaryota</taxon>
        <taxon>Metazoa</taxon>
        <taxon>Spiralia</taxon>
        <taxon>Gnathifera</taxon>
        <taxon>Rotifera</taxon>
        <taxon>Eurotatoria</taxon>
        <taxon>Monogononta</taxon>
        <taxon>Pseudotrocha</taxon>
        <taxon>Ploima</taxon>
        <taxon>Brachionidae</taxon>
        <taxon>Brachionus</taxon>
    </lineage>
</organism>
<dbReference type="GO" id="GO:0046872">
    <property type="term" value="F:metal ion binding"/>
    <property type="evidence" value="ECO:0007669"/>
    <property type="project" value="UniProtKB-KW"/>
</dbReference>
<comment type="caution">
    <text evidence="8">The sequence shown here is derived from an EMBL/GenBank/DDBJ whole genome shotgun (WGS) entry which is preliminary data.</text>
</comment>
<evidence type="ECO:0000256" key="6">
    <source>
        <dbReference type="ARBA" id="ARBA00023049"/>
    </source>
</evidence>
<dbReference type="AlphaFoldDB" id="A0A3M7SY21"/>
<keyword evidence="1" id="KW-0645">Protease</keyword>
<dbReference type="GO" id="GO:0071555">
    <property type="term" value="P:cell wall organization"/>
    <property type="evidence" value="ECO:0007669"/>
    <property type="project" value="UniProtKB-KW"/>
</dbReference>
<dbReference type="InterPro" id="IPR000755">
    <property type="entry name" value="A_A_dipeptidase"/>
</dbReference>
<dbReference type="SUPFAM" id="SSF55166">
    <property type="entry name" value="Hedgehog/DD-peptidase"/>
    <property type="match status" value="1"/>
</dbReference>
<dbReference type="PANTHER" id="PTHR43126">
    <property type="entry name" value="D-ALANYL-D-ALANINE DIPEPTIDASE"/>
    <property type="match status" value="1"/>
</dbReference>
<dbReference type="GO" id="GO:0008237">
    <property type="term" value="F:metallopeptidase activity"/>
    <property type="evidence" value="ECO:0007669"/>
    <property type="project" value="UniProtKB-KW"/>
</dbReference>
<name>A0A3M7SY21_BRAPC</name>
<dbReference type="Pfam" id="PF01427">
    <property type="entry name" value="Peptidase_M15"/>
    <property type="match status" value="2"/>
</dbReference>
<keyword evidence="6" id="KW-0482">Metalloprotease</keyword>
<keyword evidence="3" id="KW-0378">Hydrolase</keyword>
<keyword evidence="4" id="KW-0862">Zinc</keyword>
<keyword evidence="9" id="KW-1185">Reference proteome</keyword>
<keyword evidence="2" id="KW-0479">Metal-binding</keyword>
<proteinExistence type="inferred from homology"/>
<keyword evidence="7" id="KW-0961">Cell wall biogenesis/degradation</keyword>
<evidence type="ECO:0000256" key="3">
    <source>
        <dbReference type="ARBA" id="ARBA00022801"/>
    </source>
</evidence>
<gene>
    <name evidence="8" type="ORF">BpHYR1_031821</name>
</gene>
<evidence type="ECO:0000256" key="5">
    <source>
        <dbReference type="ARBA" id="ARBA00022997"/>
    </source>
</evidence>
<sequence length="198" mass="23029">MNQKVSGYDANRVIMTQKCAIALNEVWKELDSKGFNIVIYDAFRPTRAVQNFVRWAEDKNANQTNKASYFPYVDHDKVFDEGYIANRSGHSRGSTIDLSIIELGKSLQNVVRKNRKLSDGREIFFLDDNTLDMGSSFDLFDKASNTLSNLVPDTAHQNRLFLKDLMEKNGFVNYELEWWHFTLKDEPFPDTYFDFQIN</sequence>
<evidence type="ECO:0000313" key="9">
    <source>
        <dbReference type="Proteomes" id="UP000276133"/>
    </source>
</evidence>
<dbReference type="OrthoDB" id="2314329at2759"/>
<keyword evidence="5" id="KW-0224">Dipeptidase</keyword>